<accession>B9XQZ1</accession>
<keyword evidence="2" id="KW-1185">Reference proteome</keyword>
<proteinExistence type="predicted"/>
<dbReference type="EMBL" id="ABOX02000058">
    <property type="protein sequence ID" value="EEF57768.1"/>
    <property type="molecule type" value="Genomic_DNA"/>
</dbReference>
<comment type="caution">
    <text evidence="1">The sequence shown here is derived from an EMBL/GenBank/DDBJ whole genome shotgun (WGS) entry which is preliminary data.</text>
</comment>
<evidence type="ECO:0008006" key="3">
    <source>
        <dbReference type="Google" id="ProtNLM"/>
    </source>
</evidence>
<dbReference type="Gene3D" id="2.40.160.20">
    <property type="match status" value="1"/>
</dbReference>
<evidence type="ECO:0000313" key="1">
    <source>
        <dbReference type="EMBL" id="EEF57768.1"/>
    </source>
</evidence>
<name>B9XQZ1_PEDPL</name>
<dbReference type="Proteomes" id="UP000003688">
    <property type="component" value="Unassembled WGS sequence"/>
</dbReference>
<gene>
    <name evidence="1" type="ORF">Cflav_PD0650</name>
</gene>
<dbReference type="STRING" id="320771.Cflav_PD0650"/>
<dbReference type="AlphaFoldDB" id="B9XQZ1"/>
<dbReference type="RefSeq" id="WP_007418226.1">
    <property type="nucleotide sequence ID" value="NZ_ABOX02000058.1"/>
</dbReference>
<sequence length="150" mass="16269" precursor="true">MSTIEVRELYKVSLNITGMKEYGVSFAALMAGEVAPPVEGTRFDVAFEGTATGAKLNGAVEGIDYVLVRPNGRFELHIHETIRTVDGQNIAAQGEGVAILRPDGEIADVRVNITLFASSNEYTWVNQLQLWGVGTLDVARQIIEVTAYSP</sequence>
<evidence type="ECO:0000313" key="2">
    <source>
        <dbReference type="Proteomes" id="UP000003688"/>
    </source>
</evidence>
<dbReference type="Pfam" id="PF11578">
    <property type="entry name" value="DUF3237"/>
    <property type="match status" value="1"/>
</dbReference>
<organism evidence="1 2">
    <name type="scientific">Pedosphaera parvula (strain Ellin514)</name>
    <dbReference type="NCBI Taxonomy" id="320771"/>
    <lineage>
        <taxon>Bacteria</taxon>
        <taxon>Pseudomonadati</taxon>
        <taxon>Verrucomicrobiota</taxon>
        <taxon>Pedosphaerae</taxon>
        <taxon>Pedosphaerales</taxon>
        <taxon>Pedosphaeraceae</taxon>
        <taxon>Pedosphaera</taxon>
    </lineage>
</organism>
<protein>
    <recommendedName>
        <fullName evidence="3">DUF3237 domain-containing protein</fullName>
    </recommendedName>
</protein>
<dbReference type="OrthoDB" id="1434196at2"/>
<reference evidence="1 2" key="1">
    <citation type="journal article" date="2011" name="J. Bacteriol.">
        <title>Genome sequence of 'Pedosphaera parvula' Ellin514, an aerobic Verrucomicrobial isolate from pasture soil.</title>
        <authorList>
            <person name="Kant R."/>
            <person name="van Passel M.W."/>
            <person name="Sangwan P."/>
            <person name="Palva A."/>
            <person name="Lucas S."/>
            <person name="Copeland A."/>
            <person name="Lapidus A."/>
            <person name="Glavina Del Rio T."/>
            <person name="Dalin E."/>
            <person name="Tice H."/>
            <person name="Bruce D."/>
            <person name="Goodwin L."/>
            <person name="Pitluck S."/>
            <person name="Chertkov O."/>
            <person name="Larimer F.W."/>
            <person name="Land M.L."/>
            <person name="Hauser L."/>
            <person name="Brettin T.S."/>
            <person name="Detter J.C."/>
            <person name="Han S."/>
            <person name="de Vos W.M."/>
            <person name="Janssen P.H."/>
            <person name="Smidt H."/>
        </authorList>
    </citation>
    <scope>NUCLEOTIDE SEQUENCE [LARGE SCALE GENOMIC DNA]</scope>
    <source>
        <strain evidence="1 2">Ellin514</strain>
    </source>
</reference>